<dbReference type="GO" id="GO:0008270">
    <property type="term" value="F:zinc ion binding"/>
    <property type="evidence" value="ECO:0007669"/>
    <property type="project" value="UniProtKB-UniRule"/>
</dbReference>
<organism evidence="14 15">
    <name type="scientific">Haloarcula pellucida</name>
    <dbReference type="NCBI Taxonomy" id="1427151"/>
    <lineage>
        <taxon>Archaea</taxon>
        <taxon>Methanobacteriati</taxon>
        <taxon>Methanobacteriota</taxon>
        <taxon>Stenosarchaea group</taxon>
        <taxon>Halobacteria</taxon>
        <taxon>Halobacteriales</taxon>
        <taxon>Haloarculaceae</taxon>
        <taxon>Haloarcula</taxon>
    </lineage>
</organism>
<keyword evidence="5 12" id="KW-0479">Metal-binding</keyword>
<evidence type="ECO:0000259" key="13">
    <source>
        <dbReference type="SMART" id="SM00840"/>
    </source>
</evidence>
<comment type="subcellular location">
    <subcellularLocation>
        <location evidence="1 12">Cytoplasm</location>
    </subcellularLocation>
</comment>
<dbReference type="RefSeq" id="WP_188998156.1">
    <property type="nucleotide sequence ID" value="NZ_BMOU01000004.1"/>
</dbReference>
<keyword evidence="10 12" id="KW-0030">Aminoacyl-tRNA synthetase</keyword>
<feature type="binding site" evidence="12">
    <location>
        <position position="289"/>
    </location>
    <ligand>
        <name>ATP</name>
        <dbReference type="ChEBI" id="CHEBI:30616"/>
    </ligand>
</feature>
<dbReference type="InterPro" id="IPR015273">
    <property type="entry name" value="Cys-tRNA-synt_Ia_DALR"/>
</dbReference>
<dbReference type="InterPro" id="IPR014729">
    <property type="entry name" value="Rossmann-like_a/b/a_fold"/>
</dbReference>
<keyword evidence="6 12" id="KW-0547">Nucleotide-binding</keyword>
<protein>
    <recommendedName>
        <fullName evidence="12">Cysteine--tRNA ligase</fullName>
        <ecNumber evidence="12">6.1.1.16</ecNumber>
    </recommendedName>
    <alternativeName>
        <fullName evidence="12">Cysteinyl-tRNA synthetase</fullName>
        <shortName evidence="12">CysRS</shortName>
    </alternativeName>
</protein>
<evidence type="ECO:0000313" key="15">
    <source>
        <dbReference type="Proteomes" id="UP000605784"/>
    </source>
</evidence>
<dbReference type="Pfam" id="PF01406">
    <property type="entry name" value="tRNA-synt_1e"/>
    <property type="match status" value="1"/>
</dbReference>
<evidence type="ECO:0000256" key="9">
    <source>
        <dbReference type="ARBA" id="ARBA00022917"/>
    </source>
</evidence>
<keyword evidence="4 12" id="KW-0436">Ligase</keyword>
<dbReference type="EMBL" id="BMOU01000004">
    <property type="protein sequence ID" value="GGN96520.1"/>
    <property type="molecule type" value="Genomic_DNA"/>
</dbReference>
<evidence type="ECO:0000313" key="14">
    <source>
        <dbReference type="EMBL" id="GGN96520.1"/>
    </source>
</evidence>
<dbReference type="EC" id="6.1.1.16" evidence="12"/>
<comment type="cofactor">
    <cofactor evidence="12">
        <name>Zn(2+)</name>
        <dbReference type="ChEBI" id="CHEBI:29105"/>
    </cofactor>
    <text evidence="12">Binds 1 zinc ion per subunit.</text>
</comment>
<dbReference type="PANTHER" id="PTHR10890:SF3">
    <property type="entry name" value="CYSTEINE--TRNA LIGASE, CYTOPLASMIC"/>
    <property type="match status" value="1"/>
</dbReference>
<evidence type="ECO:0000256" key="10">
    <source>
        <dbReference type="ARBA" id="ARBA00023146"/>
    </source>
</evidence>
<dbReference type="NCBIfam" id="TIGR00435">
    <property type="entry name" value="cysS"/>
    <property type="match status" value="1"/>
</dbReference>
<evidence type="ECO:0000256" key="8">
    <source>
        <dbReference type="ARBA" id="ARBA00022840"/>
    </source>
</evidence>
<dbReference type="HAMAP" id="MF_00041">
    <property type="entry name" value="Cys_tRNA_synth"/>
    <property type="match status" value="1"/>
</dbReference>
<evidence type="ECO:0000256" key="11">
    <source>
        <dbReference type="ARBA" id="ARBA00047398"/>
    </source>
</evidence>
<evidence type="ECO:0000256" key="6">
    <source>
        <dbReference type="ARBA" id="ARBA00022741"/>
    </source>
</evidence>
<comment type="catalytic activity">
    <reaction evidence="11 12">
        <text>tRNA(Cys) + L-cysteine + ATP = L-cysteinyl-tRNA(Cys) + AMP + diphosphate</text>
        <dbReference type="Rhea" id="RHEA:17773"/>
        <dbReference type="Rhea" id="RHEA-COMP:9661"/>
        <dbReference type="Rhea" id="RHEA-COMP:9679"/>
        <dbReference type="ChEBI" id="CHEBI:30616"/>
        <dbReference type="ChEBI" id="CHEBI:33019"/>
        <dbReference type="ChEBI" id="CHEBI:35235"/>
        <dbReference type="ChEBI" id="CHEBI:78442"/>
        <dbReference type="ChEBI" id="CHEBI:78517"/>
        <dbReference type="ChEBI" id="CHEBI:456215"/>
        <dbReference type="EC" id="6.1.1.16"/>
    </reaction>
</comment>
<dbReference type="GO" id="GO:0005524">
    <property type="term" value="F:ATP binding"/>
    <property type="evidence" value="ECO:0007669"/>
    <property type="project" value="UniProtKB-UniRule"/>
</dbReference>
<dbReference type="PRINTS" id="PR00983">
    <property type="entry name" value="TRNASYNTHCYS"/>
</dbReference>
<evidence type="ECO:0000256" key="4">
    <source>
        <dbReference type="ARBA" id="ARBA00022598"/>
    </source>
</evidence>
<feature type="domain" description="Cysteinyl-tRNA synthetase class Ia DALR" evidence="13">
    <location>
        <begin position="374"/>
        <end position="441"/>
    </location>
</feature>
<evidence type="ECO:0000256" key="1">
    <source>
        <dbReference type="ARBA" id="ARBA00004496"/>
    </source>
</evidence>
<proteinExistence type="inferred from homology"/>
<accession>A0A830GQH6</accession>
<dbReference type="SUPFAM" id="SSF47323">
    <property type="entry name" value="Anticodon-binding domain of a subclass of class I aminoacyl-tRNA synthetases"/>
    <property type="match status" value="1"/>
</dbReference>
<name>A0A830GQH6_9EURY</name>
<evidence type="ECO:0000256" key="5">
    <source>
        <dbReference type="ARBA" id="ARBA00022723"/>
    </source>
</evidence>
<dbReference type="CDD" id="cd00672">
    <property type="entry name" value="CysRS_core"/>
    <property type="match status" value="1"/>
</dbReference>
<comment type="similarity">
    <text evidence="2 12">Belongs to the class-I aminoacyl-tRNA synthetase family.</text>
</comment>
<dbReference type="Pfam" id="PF09190">
    <property type="entry name" value="DALR_2"/>
    <property type="match status" value="1"/>
</dbReference>
<evidence type="ECO:0000256" key="12">
    <source>
        <dbReference type="HAMAP-Rule" id="MF_00041"/>
    </source>
</evidence>
<dbReference type="InterPro" id="IPR032678">
    <property type="entry name" value="tRNA-synt_1_cat_dom"/>
</dbReference>
<dbReference type="PANTHER" id="PTHR10890">
    <property type="entry name" value="CYSTEINYL-TRNA SYNTHETASE"/>
    <property type="match status" value="1"/>
</dbReference>
<evidence type="ECO:0000256" key="3">
    <source>
        <dbReference type="ARBA" id="ARBA00022490"/>
    </source>
</evidence>
<dbReference type="InterPro" id="IPR056411">
    <property type="entry name" value="CysS_C"/>
</dbReference>
<reference evidence="14" key="2">
    <citation type="submission" date="2020-09" db="EMBL/GenBank/DDBJ databases">
        <authorList>
            <person name="Sun Q."/>
            <person name="Ohkuma M."/>
        </authorList>
    </citation>
    <scope>NUCLEOTIDE SEQUENCE</scope>
    <source>
        <strain evidence="14">JCM 17820</strain>
    </source>
</reference>
<dbReference type="GO" id="GO:0006423">
    <property type="term" value="P:cysteinyl-tRNA aminoacylation"/>
    <property type="evidence" value="ECO:0007669"/>
    <property type="project" value="UniProtKB-UniRule"/>
</dbReference>
<dbReference type="Gene3D" id="1.20.120.1910">
    <property type="entry name" value="Cysteine-tRNA ligase, C-terminal anti-codon recognition domain"/>
    <property type="match status" value="1"/>
</dbReference>
<evidence type="ECO:0000256" key="7">
    <source>
        <dbReference type="ARBA" id="ARBA00022833"/>
    </source>
</evidence>
<keyword evidence="3 12" id="KW-0963">Cytoplasm</keyword>
<keyword evidence="8 12" id="KW-0067">ATP-binding</keyword>
<feature type="short sequence motif" description="'HIGH' region" evidence="12">
    <location>
        <begin position="31"/>
        <end position="41"/>
    </location>
</feature>
<dbReference type="InterPro" id="IPR024909">
    <property type="entry name" value="Cys-tRNA/MSH_ligase"/>
</dbReference>
<dbReference type="GO" id="GO:0005737">
    <property type="term" value="C:cytoplasm"/>
    <property type="evidence" value="ECO:0007669"/>
    <property type="project" value="UniProtKB-SubCell"/>
</dbReference>
<feature type="binding site" evidence="12">
    <location>
        <position position="254"/>
    </location>
    <ligand>
        <name>Zn(2+)</name>
        <dbReference type="ChEBI" id="CHEBI:29105"/>
    </ligand>
</feature>
<gene>
    <name evidence="12" type="primary">cysS</name>
    <name evidence="14" type="ORF">GCM10009030_24880</name>
</gene>
<feature type="short sequence motif" description="'KMSKS' region" evidence="12">
    <location>
        <begin position="286"/>
        <end position="290"/>
    </location>
</feature>
<keyword evidence="7 12" id="KW-0862">Zinc</keyword>
<feature type="binding site" evidence="12">
    <location>
        <position position="258"/>
    </location>
    <ligand>
        <name>Zn(2+)</name>
        <dbReference type="ChEBI" id="CHEBI:29105"/>
    </ligand>
</feature>
<dbReference type="Proteomes" id="UP000605784">
    <property type="component" value="Unassembled WGS sequence"/>
</dbReference>
<dbReference type="SUPFAM" id="SSF52374">
    <property type="entry name" value="Nucleotidylyl transferase"/>
    <property type="match status" value="1"/>
</dbReference>
<keyword evidence="9 12" id="KW-0648">Protein biosynthesis</keyword>
<feature type="binding site" evidence="12">
    <location>
        <position position="29"/>
    </location>
    <ligand>
        <name>Zn(2+)</name>
        <dbReference type="ChEBI" id="CHEBI:29105"/>
    </ligand>
</feature>
<reference evidence="14" key="1">
    <citation type="journal article" date="2014" name="Int. J. Syst. Evol. Microbiol.">
        <title>Complete genome sequence of Corynebacterium casei LMG S-19264T (=DSM 44701T), isolated from a smear-ripened cheese.</title>
        <authorList>
            <consortium name="US DOE Joint Genome Institute (JGI-PGF)"/>
            <person name="Walter F."/>
            <person name="Albersmeier A."/>
            <person name="Kalinowski J."/>
            <person name="Ruckert C."/>
        </authorList>
    </citation>
    <scope>NUCLEOTIDE SEQUENCE</scope>
    <source>
        <strain evidence="14">JCM 17820</strain>
    </source>
</reference>
<sequence length="494" mass="55474">MTLRVTNTLTGETEPFEPRDPDSVLLYYCGLTTSDPPHLGHARGWVHVDVMCRWLEWLGYDVRHVENFTDVNEKIVARVGEDGDSEADVARHYIQQVIEDMRSLNLDRAEVYPRVSEHVPEIISLVERLVESGHAYEANGSVYFDVTSFEDYGKLSNQTVEDIEAQGEDAEIEKRHPADFALWKADGVDPEDIEEHRHPEAAPAEEACETAQTWDSPWGEGRPGWHIECSAMSMTHLDETIDVHVGGQDLVFPHHENEVAQSEAATGQRFADYWLHVRLLETKGEKMSSSLGNFFTVADAVEEFGADVLRTFLLSTAYSSRATYSEETIGEAEERWDRLQRGYERAVEACDSVDAYAKVTDETLRDAVAAVRADFEAAMNDDFNTREATTALLDLTSAVNTHVDDHDDAYDYRGLRRAVETFEEFGAGILGLTFGDEHAESDVALAGDIVELVLDVREQERAAGNYERADELRDELEALGVEVQDTDDGPTYRL</sequence>
<comment type="caution">
    <text evidence="14">The sequence shown here is derived from an EMBL/GenBank/DDBJ whole genome shotgun (WGS) entry which is preliminary data.</text>
</comment>
<dbReference type="SMART" id="SM00840">
    <property type="entry name" value="DALR_2"/>
    <property type="match status" value="1"/>
</dbReference>
<dbReference type="Pfam" id="PF23493">
    <property type="entry name" value="CysS_C"/>
    <property type="match status" value="1"/>
</dbReference>
<dbReference type="AlphaFoldDB" id="A0A830GQH6"/>
<feature type="binding site" evidence="12">
    <location>
        <position position="229"/>
    </location>
    <ligand>
        <name>Zn(2+)</name>
        <dbReference type="ChEBI" id="CHEBI:29105"/>
    </ligand>
</feature>
<keyword evidence="15" id="KW-1185">Reference proteome</keyword>
<dbReference type="InterPro" id="IPR015803">
    <property type="entry name" value="Cys-tRNA-ligase"/>
</dbReference>
<dbReference type="InterPro" id="IPR009080">
    <property type="entry name" value="tRNAsynth_Ia_anticodon-bd"/>
</dbReference>
<dbReference type="GO" id="GO:0004817">
    <property type="term" value="F:cysteine-tRNA ligase activity"/>
    <property type="evidence" value="ECO:0007669"/>
    <property type="project" value="UniProtKB-UniRule"/>
</dbReference>
<evidence type="ECO:0000256" key="2">
    <source>
        <dbReference type="ARBA" id="ARBA00005594"/>
    </source>
</evidence>
<dbReference type="Gene3D" id="3.40.50.620">
    <property type="entry name" value="HUPs"/>
    <property type="match status" value="1"/>
</dbReference>